<dbReference type="CDD" id="cd14824">
    <property type="entry name" value="Longin"/>
    <property type="match status" value="1"/>
</dbReference>
<evidence type="ECO:0000313" key="7">
    <source>
        <dbReference type="Proteomes" id="UP001161247"/>
    </source>
</evidence>
<keyword evidence="4" id="KW-0812">Transmembrane</keyword>
<protein>
    <submittedName>
        <fullName evidence="6">OLC1v1027865C1</fullName>
    </submittedName>
</protein>
<sequence length="276" mass="29917">MVSDPNLIYYACVARGTIILAEFNSKHADLGSLARECLGKTPPLHSVFSHTVRQRTYTFLIEDPFVYFAIFDEKLENSEGLAFLKGVKEAFNDVAGTNSGKKRLEHLSSHSFQGEFNPVFHQLLTCGDLDAVVGSPSGVQSGHGRNVSTDSSVTGGGSVPVGMPLLANGSKNLTMKKKKRFLLGGCLVGPGGNEKDEKSVKALDGSDDGLIGLSSEFRVVMSNKNGLYAAGEMGHQKAKKVWKKHVWVVLSMDLIICTILFVVWLCICRGFKCIDS</sequence>
<dbReference type="PANTHER" id="PTHR47461">
    <property type="entry name" value="PHYTOLONGIN PHYL1.2"/>
    <property type="match status" value="1"/>
</dbReference>
<dbReference type="EMBL" id="OX459118">
    <property type="protein sequence ID" value="CAI9092581.1"/>
    <property type="molecule type" value="Genomic_DNA"/>
</dbReference>
<gene>
    <name evidence="6" type="ORF">OLC1_LOCUS4212</name>
</gene>
<evidence type="ECO:0000256" key="2">
    <source>
        <dbReference type="ARBA" id="ARBA00008025"/>
    </source>
</evidence>
<dbReference type="PROSITE" id="PS50859">
    <property type="entry name" value="LONGIN"/>
    <property type="match status" value="1"/>
</dbReference>
<dbReference type="InterPro" id="IPR044783">
    <property type="entry name" value="PHYL"/>
</dbReference>
<accession>A0AAV1CAP3</accession>
<comment type="similarity">
    <text evidence="2">Belongs to the synaptobrevin family.</text>
</comment>
<dbReference type="AlphaFoldDB" id="A0AAV1CAP3"/>
<dbReference type="Gene3D" id="3.30.450.50">
    <property type="entry name" value="Longin domain"/>
    <property type="match status" value="1"/>
</dbReference>
<comment type="subcellular location">
    <subcellularLocation>
        <location evidence="1">Membrane</location>
    </subcellularLocation>
</comment>
<feature type="transmembrane region" description="Helical" evidence="4">
    <location>
        <begin position="246"/>
        <end position="265"/>
    </location>
</feature>
<keyword evidence="4" id="KW-1133">Transmembrane helix</keyword>
<proteinExistence type="inferred from homology"/>
<evidence type="ECO:0000313" key="6">
    <source>
        <dbReference type="EMBL" id="CAI9092581.1"/>
    </source>
</evidence>
<dbReference type="InterPro" id="IPR010908">
    <property type="entry name" value="Longin_dom"/>
</dbReference>
<organism evidence="6 7">
    <name type="scientific">Oldenlandia corymbosa var. corymbosa</name>
    <dbReference type="NCBI Taxonomy" id="529605"/>
    <lineage>
        <taxon>Eukaryota</taxon>
        <taxon>Viridiplantae</taxon>
        <taxon>Streptophyta</taxon>
        <taxon>Embryophyta</taxon>
        <taxon>Tracheophyta</taxon>
        <taxon>Spermatophyta</taxon>
        <taxon>Magnoliopsida</taxon>
        <taxon>eudicotyledons</taxon>
        <taxon>Gunneridae</taxon>
        <taxon>Pentapetalae</taxon>
        <taxon>asterids</taxon>
        <taxon>lamiids</taxon>
        <taxon>Gentianales</taxon>
        <taxon>Rubiaceae</taxon>
        <taxon>Rubioideae</taxon>
        <taxon>Spermacoceae</taxon>
        <taxon>Hedyotis-Oldenlandia complex</taxon>
        <taxon>Oldenlandia</taxon>
    </lineage>
</organism>
<keyword evidence="3 4" id="KW-0472">Membrane</keyword>
<evidence type="ECO:0000256" key="1">
    <source>
        <dbReference type="ARBA" id="ARBA00004370"/>
    </source>
</evidence>
<dbReference type="PANTHER" id="PTHR47461:SF3">
    <property type="entry name" value="PHYTOLONGIN PHYL2.2"/>
    <property type="match status" value="1"/>
</dbReference>
<dbReference type="InterPro" id="IPR011012">
    <property type="entry name" value="Longin-like_dom_sf"/>
</dbReference>
<evidence type="ECO:0000256" key="3">
    <source>
        <dbReference type="ARBA" id="ARBA00023136"/>
    </source>
</evidence>
<keyword evidence="7" id="KW-1185">Reference proteome</keyword>
<name>A0AAV1CAP3_OLDCO</name>
<dbReference type="SMART" id="SM01270">
    <property type="entry name" value="Longin"/>
    <property type="match status" value="1"/>
</dbReference>
<dbReference type="GO" id="GO:0016020">
    <property type="term" value="C:membrane"/>
    <property type="evidence" value="ECO:0007669"/>
    <property type="project" value="UniProtKB-SubCell"/>
</dbReference>
<dbReference type="Proteomes" id="UP001161247">
    <property type="component" value="Chromosome 1"/>
</dbReference>
<dbReference type="SUPFAM" id="SSF64356">
    <property type="entry name" value="SNARE-like"/>
    <property type="match status" value="1"/>
</dbReference>
<evidence type="ECO:0000256" key="4">
    <source>
        <dbReference type="SAM" id="Phobius"/>
    </source>
</evidence>
<feature type="domain" description="Longin" evidence="5">
    <location>
        <begin position="12"/>
        <end position="120"/>
    </location>
</feature>
<reference evidence="6" key="1">
    <citation type="submission" date="2023-03" db="EMBL/GenBank/DDBJ databases">
        <authorList>
            <person name="Julca I."/>
        </authorList>
    </citation>
    <scope>NUCLEOTIDE SEQUENCE</scope>
</reference>
<evidence type="ECO:0000259" key="5">
    <source>
        <dbReference type="PROSITE" id="PS50859"/>
    </source>
</evidence>